<feature type="compositionally biased region" description="Basic residues" evidence="1">
    <location>
        <begin position="571"/>
        <end position="585"/>
    </location>
</feature>
<gene>
    <name evidence="3" type="ORF">DSL72_002821</name>
</gene>
<feature type="region of interest" description="Disordered" evidence="1">
    <location>
        <begin position="1335"/>
        <end position="1573"/>
    </location>
</feature>
<sequence length="1573" mass="172438">MRLRLTVRRHSLPDCPIIWDVNTSTSSPTVSELLDQINDVIPIESAEWGMEDYAVEVKGKEGVNYECLHFQPVGKVMKEEDEVIIRPLLTHDLRERRISGRHQISSDGKHLVDGVAFGRPRLKRPANRPAIAIPPRKRRRITIDEDDEENEDVEDAELEVKRITFQPELEDEDDEDDDDFEPDGDDEEEDEESDEEAEDTSSRQLVLRADFEDDDDDDDDDENFEPGFGEEEESEESEEAFEGFQDDQPTSSTLGDSRENSGNIGDLSKANQAVLSGVKNASTKAKICKLHMAFPKASIAVVKYVLEGSDGDVSHAYEALARGYVAARPKSFILQVSSSDSKLPQPSSKSQISTNSEAETTSKHTDPTPVMGLDDEESGSEGEEEDILLQHYDQHGLPSGSINSGKALSFMAEAMGDSANPKSKLTKFATSSTRNNGTNVTKGDLSSGFTSTAAINLKLNDDEINVNSDSSSDSSSEAESSSGDDSSSDNSGDSSSEEDSSEAADASSSSDSESDSDSDSSSDSSSDDADEAPEVKSSKLAVPMVETANSKPIPSTDIVLPKSQTPVPPRQGKKATHARNQRRKQGMALAKFKEQGILPKDTTVSEFSRLEISESTSPEDAFAALSVLRANTNSAKIQNRADKALTEAEEFDARRRELLASLSSGGIEVSPRSGKAVVDTIDVDVPEMVSGAPKTGKDTPKETAADFEMAEVRSQEDANPVATNSGKPVSSSRQAKLDVGAGRRLLFGALGMKNPKTKKDEDELRNDLMKGVRVPKTANPSEEPSAQQIDTPAIDDESWRDKIVYRAVECCQDGIILSEPPFPFVQRWDPQQQIHRGGKRKSQDQAYTEESKSSKKRKGRKGKRNYSEEQEYWEESYQPSYDEDAIATQSTEPPARQVESVEHRADIGDLIQETPDLVELPEDPTTLPNLVASAVESGMIIAFKQMLVNETTRWQPQISAYRTASVLSVKVNGDISVALARRDRDRPVKHYDENGQRVWGKFEMPDDNDEDEEEEDNGEMTVAFNDLIEAKIVALAPVSLSTDISKTGMTADESVTLSNGKEEETQCSHVTETQYFDTSAPVSAEIVDVADTPHNSNLEYLQAGSLPKSITDGAKEDISHLIEEAGFRSNVPSIVRDFAHHGLEKRDEVPTVENLKTKTMAEIDEVSFSPKFNGFGSNSPARQQQPTTSPDRQQSSWNTVESQEPSSAPAQDKPEVMEAREFETTAQKDVSTNILQAISDAPSIHTRPRSNKINVDKAQAIWEVVQPQGKAASPIESDLTLDTIEVDCRGADPKFSAQSSFTSLVTDHGRQLDFSFENMRNQEIDTFKTDNVTVHDSDMFEDGPEFPPLRKNSSSRSAEKNNAVDPSSEDFPTIEEMLSQPSQSLMKHEKSASQPPSKSQAAAEKSRRVLAAFVDTQSSATKNDEKSKKVLTAFDDSDSDSDTRQIKTEVQLKREAEIKSKRVMAAFDPSSDEEDQIAPKASKPSNPHPAQNRTFKVPQSSQAVMDLTLSSDVELESDKGKSKSKDSDGGDDSEVGWGAKTKSNLRGLKRQGSNNLGGTTNASLNTKTSKRTF</sequence>
<feature type="compositionally biased region" description="Polar residues" evidence="1">
    <location>
        <begin position="1483"/>
        <end position="1511"/>
    </location>
</feature>
<feature type="region of interest" description="Disordered" evidence="1">
    <location>
        <begin position="771"/>
        <end position="795"/>
    </location>
</feature>
<dbReference type="Proteomes" id="UP000672032">
    <property type="component" value="Chromosome 3"/>
</dbReference>
<feature type="region of interest" description="Disordered" evidence="1">
    <location>
        <begin position="999"/>
        <end position="1018"/>
    </location>
</feature>
<feature type="compositionally biased region" description="Acidic residues" evidence="1">
    <location>
        <begin position="144"/>
        <end position="157"/>
    </location>
</feature>
<evidence type="ECO:0000256" key="1">
    <source>
        <dbReference type="SAM" id="MobiDB-lite"/>
    </source>
</evidence>
<keyword evidence="4" id="KW-1185">Reference proteome</keyword>
<feature type="region of interest" description="Disordered" evidence="1">
    <location>
        <begin position="1167"/>
        <end position="1216"/>
    </location>
</feature>
<feature type="domain" description="DUF7357" evidence="2">
    <location>
        <begin position="1"/>
        <end position="136"/>
    </location>
</feature>
<feature type="region of interest" description="Disordered" evidence="1">
    <location>
        <begin position="336"/>
        <end position="384"/>
    </location>
</feature>
<name>A0A8A3PDU7_9HELO</name>
<feature type="compositionally biased region" description="Basic residues" evidence="1">
    <location>
        <begin position="854"/>
        <end position="864"/>
    </location>
</feature>
<evidence type="ECO:0000313" key="4">
    <source>
        <dbReference type="Proteomes" id="UP000672032"/>
    </source>
</evidence>
<feature type="compositionally biased region" description="Polar residues" evidence="1">
    <location>
        <begin position="247"/>
        <end position="266"/>
    </location>
</feature>
<organism evidence="3 4">
    <name type="scientific">Monilinia vaccinii-corymbosi</name>
    <dbReference type="NCBI Taxonomy" id="61207"/>
    <lineage>
        <taxon>Eukaryota</taxon>
        <taxon>Fungi</taxon>
        <taxon>Dikarya</taxon>
        <taxon>Ascomycota</taxon>
        <taxon>Pezizomycotina</taxon>
        <taxon>Leotiomycetes</taxon>
        <taxon>Helotiales</taxon>
        <taxon>Sclerotiniaceae</taxon>
        <taxon>Monilinia</taxon>
    </lineage>
</organism>
<feature type="region of interest" description="Disordered" evidence="1">
    <location>
        <begin position="417"/>
        <end position="585"/>
    </location>
</feature>
<evidence type="ECO:0000259" key="2">
    <source>
        <dbReference type="Pfam" id="PF24054"/>
    </source>
</evidence>
<feature type="compositionally biased region" description="Polar residues" evidence="1">
    <location>
        <begin position="420"/>
        <end position="441"/>
    </location>
</feature>
<feature type="compositionally biased region" description="Polar residues" evidence="1">
    <location>
        <begin position="1175"/>
        <end position="1209"/>
    </location>
</feature>
<accession>A0A8A3PDU7</accession>
<feature type="region of interest" description="Disordered" evidence="1">
    <location>
        <begin position="712"/>
        <end position="735"/>
    </location>
</feature>
<feature type="compositionally biased region" description="Low complexity" evidence="1">
    <location>
        <begin position="337"/>
        <end position="353"/>
    </location>
</feature>
<feature type="compositionally biased region" description="Acidic residues" evidence="1">
    <location>
        <begin position="211"/>
        <end position="245"/>
    </location>
</feature>
<feature type="compositionally biased region" description="Polar residues" evidence="1">
    <location>
        <begin position="1551"/>
        <end position="1567"/>
    </location>
</feature>
<feature type="compositionally biased region" description="Acidic residues" evidence="1">
    <location>
        <begin position="1005"/>
        <end position="1018"/>
    </location>
</feature>
<feature type="compositionally biased region" description="Acidic residues" evidence="1">
    <location>
        <begin position="373"/>
        <end position="384"/>
    </location>
</feature>
<feature type="compositionally biased region" description="Low complexity" evidence="1">
    <location>
        <begin position="1392"/>
        <end position="1403"/>
    </location>
</feature>
<feature type="compositionally biased region" description="Low complexity" evidence="1">
    <location>
        <begin position="467"/>
        <end position="494"/>
    </location>
</feature>
<dbReference type="InterPro" id="IPR055781">
    <property type="entry name" value="DUF7357"/>
</dbReference>
<feature type="compositionally biased region" description="Acidic residues" evidence="1">
    <location>
        <begin position="512"/>
        <end position="532"/>
    </location>
</feature>
<dbReference type="EMBL" id="CP063407">
    <property type="protein sequence ID" value="QSZ33233.1"/>
    <property type="molecule type" value="Genomic_DNA"/>
</dbReference>
<feature type="region of interest" description="Disordered" evidence="1">
    <location>
        <begin position="831"/>
        <end position="878"/>
    </location>
</feature>
<dbReference type="Pfam" id="PF24054">
    <property type="entry name" value="DUF7357"/>
    <property type="match status" value="1"/>
</dbReference>
<feature type="compositionally biased region" description="Basic and acidic residues" evidence="1">
    <location>
        <begin position="1441"/>
        <end position="1460"/>
    </location>
</feature>
<feature type="compositionally biased region" description="Polar residues" evidence="1">
    <location>
        <begin position="721"/>
        <end position="734"/>
    </location>
</feature>
<dbReference type="OrthoDB" id="5368821at2759"/>
<reference evidence="3" key="1">
    <citation type="submission" date="2020-10" db="EMBL/GenBank/DDBJ databases">
        <title>Genome Sequence of Monilinia vaccinii-corymbosi Sheds Light on Mummy Berry Disease Infection of Blueberry and Mating Type.</title>
        <authorList>
            <person name="Yow A.G."/>
            <person name="Zhang Y."/>
            <person name="Bansal K."/>
            <person name="Eacker S.M."/>
            <person name="Sullivan S."/>
            <person name="Liachko I."/>
            <person name="Cubeta M.A."/>
            <person name="Rollins J.A."/>
            <person name="Ashrafi H."/>
        </authorList>
    </citation>
    <scope>NUCLEOTIDE SEQUENCE</scope>
    <source>
        <strain evidence="3">RL-1</strain>
    </source>
</reference>
<feature type="compositionally biased region" description="Basic and acidic residues" evidence="1">
    <location>
        <begin position="1516"/>
        <end position="1528"/>
    </location>
</feature>
<proteinExistence type="predicted"/>
<evidence type="ECO:0000313" key="3">
    <source>
        <dbReference type="EMBL" id="QSZ33233.1"/>
    </source>
</evidence>
<protein>
    <recommendedName>
        <fullName evidence="2">DUF7357 domain-containing protein</fullName>
    </recommendedName>
</protein>
<feature type="region of interest" description="Disordered" evidence="1">
    <location>
        <begin position="123"/>
        <end position="266"/>
    </location>
</feature>
<feature type="compositionally biased region" description="Polar residues" evidence="1">
    <location>
        <begin position="778"/>
        <end position="790"/>
    </location>
</feature>
<feature type="compositionally biased region" description="Acidic residues" evidence="1">
    <location>
        <begin position="168"/>
        <end position="199"/>
    </location>
</feature>